<feature type="region of interest" description="Disordered" evidence="1">
    <location>
        <begin position="17"/>
        <end position="38"/>
    </location>
</feature>
<keyword evidence="2" id="KW-0472">Membrane</keyword>
<sequence length="161" mass="18263">MLLRISIHRRKPIITTPIQLPPPPQPTPDSEPMAPLPPANPPAQLIADHTAHHISPPSPTTPYENFLIVLIATYLLWTFFYGFYILLRIGVWLFEKLELVCTQIVTLDMRQGCVTEMWIETEEPDRGVEKMRLVDSGTCVPVQSPGGKDLQWIVRRRSGTV</sequence>
<name>A0A6A6ZH29_9PLEO</name>
<feature type="transmembrane region" description="Helical" evidence="2">
    <location>
        <begin position="66"/>
        <end position="87"/>
    </location>
</feature>
<evidence type="ECO:0000313" key="4">
    <source>
        <dbReference type="Proteomes" id="UP000799424"/>
    </source>
</evidence>
<gene>
    <name evidence="3" type="ORF">CC86DRAFT_412917</name>
</gene>
<keyword evidence="4" id="KW-1185">Reference proteome</keyword>
<dbReference type="Proteomes" id="UP000799424">
    <property type="component" value="Unassembled WGS sequence"/>
</dbReference>
<dbReference type="EMBL" id="MU006244">
    <property type="protein sequence ID" value="KAF2819614.1"/>
    <property type="molecule type" value="Genomic_DNA"/>
</dbReference>
<evidence type="ECO:0000313" key="3">
    <source>
        <dbReference type="EMBL" id="KAF2819614.1"/>
    </source>
</evidence>
<accession>A0A6A6ZH29</accession>
<keyword evidence="2" id="KW-1133">Transmembrane helix</keyword>
<evidence type="ECO:0000256" key="2">
    <source>
        <dbReference type="SAM" id="Phobius"/>
    </source>
</evidence>
<dbReference type="AlphaFoldDB" id="A0A6A6ZH29"/>
<reference evidence="3" key="1">
    <citation type="journal article" date="2020" name="Stud. Mycol.">
        <title>101 Dothideomycetes genomes: a test case for predicting lifestyles and emergence of pathogens.</title>
        <authorList>
            <person name="Haridas S."/>
            <person name="Albert R."/>
            <person name="Binder M."/>
            <person name="Bloem J."/>
            <person name="Labutti K."/>
            <person name="Salamov A."/>
            <person name="Andreopoulos B."/>
            <person name="Baker S."/>
            <person name="Barry K."/>
            <person name="Bills G."/>
            <person name="Bluhm B."/>
            <person name="Cannon C."/>
            <person name="Castanera R."/>
            <person name="Culley D."/>
            <person name="Daum C."/>
            <person name="Ezra D."/>
            <person name="Gonzalez J."/>
            <person name="Henrissat B."/>
            <person name="Kuo A."/>
            <person name="Liang C."/>
            <person name="Lipzen A."/>
            <person name="Lutzoni F."/>
            <person name="Magnuson J."/>
            <person name="Mondo S."/>
            <person name="Nolan M."/>
            <person name="Ohm R."/>
            <person name="Pangilinan J."/>
            <person name="Park H.-J."/>
            <person name="Ramirez L."/>
            <person name="Alfaro M."/>
            <person name="Sun H."/>
            <person name="Tritt A."/>
            <person name="Yoshinaga Y."/>
            <person name="Zwiers L.-H."/>
            <person name="Turgeon B."/>
            <person name="Goodwin S."/>
            <person name="Spatafora J."/>
            <person name="Crous P."/>
            <person name="Grigoriev I."/>
        </authorList>
    </citation>
    <scope>NUCLEOTIDE SEQUENCE</scope>
    <source>
        <strain evidence="3">CBS 113818</strain>
    </source>
</reference>
<proteinExistence type="predicted"/>
<feature type="compositionally biased region" description="Pro residues" evidence="1">
    <location>
        <begin position="19"/>
        <end position="38"/>
    </location>
</feature>
<keyword evidence="2" id="KW-0812">Transmembrane</keyword>
<organism evidence="3 4">
    <name type="scientific">Ophiobolus disseminans</name>
    <dbReference type="NCBI Taxonomy" id="1469910"/>
    <lineage>
        <taxon>Eukaryota</taxon>
        <taxon>Fungi</taxon>
        <taxon>Dikarya</taxon>
        <taxon>Ascomycota</taxon>
        <taxon>Pezizomycotina</taxon>
        <taxon>Dothideomycetes</taxon>
        <taxon>Pleosporomycetidae</taxon>
        <taxon>Pleosporales</taxon>
        <taxon>Pleosporineae</taxon>
        <taxon>Phaeosphaeriaceae</taxon>
        <taxon>Ophiobolus</taxon>
    </lineage>
</organism>
<evidence type="ECO:0000256" key="1">
    <source>
        <dbReference type="SAM" id="MobiDB-lite"/>
    </source>
</evidence>
<protein>
    <submittedName>
        <fullName evidence="3">Uncharacterized protein</fullName>
    </submittedName>
</protein>